<dbReference type="EC" id="7.2.2.10" evidence="2"/>
<evidence type="ECO:0000256" key="1">
    <source>
        <dbReference type="ARBA" id="ARBA00004127"/>
    </source>
</evidence>
<dbReference type="Gene3D" id="3.40.1110.10">
    <property type="entry name" value="Calcium-transporting ATPase, cytoplasmic domain N"/>
    <property type="match status" value="1"/>
</dbReference>
<feature type="domain" description="Cation-transporting P-type ATPase N-terminal" evidence="19">
    <location>
        <begin position="165"/>
        <end position="240"/>
    </location>
</feature>
<evidence type="ECO:0000256" key="18">
    <source>
        <dbReference type="SAM" id="Phobius"/>
    </source>
</evidence>
<dbReference type="InterPro" id="IPR006068">
    <property type="entry name" value="ATPase_P-typ_cation-transptr_C"/>
</dbReference>
<dbReference type="SUPFAM" id="SSF56784">
    <property type="entry name" value="HAD-like"/>
    <property type="match status" value="1"/>
</dbReference>
<feature type="region of interest" description="Disordered" evidence="17">
    <location>
        <begin position="1"/>
        <end position="62"/>
    </location>
</feature>
<gene>
    <name evidence="20" type="primary">PMR1</name>
    <name evidence="20" type="ORF">EIP91_007003</name>
</gene>
<proteinExistence type="inferred from homology"/>
<dbReference type="FunFam" id="2.70.150.10:FF:000008">
    <property type="entry name" value="Calcium-transporting ATPase"/>
    <property type="match status" value="1"/>
</dbReference>
<dbReference type="AlphaFoldDB" id="A0A4R0RLZ3"/>
<evidence type="ECO:0000256" key="12">
    <source>
        <dbReference type="ARBA" id="ARBA00023065"/>
    </source>
</evidence>
<dbReference type="GO" id="GO:0031090">
    <property type="term" value="C:organelle membrane"/>
    <property type="evidence" value="ECO:0007669"/>
    <property type="project" value="UniProtKB-ARBA"/>
</dbReference>
<feature type="compositionally biased region" description="Low complexity" evidence="17">
    <location>
        <begin position="15"/>
        <end position="34"/>
    </location>
</feature>
<evidence type="ECO:0000256" key="5">
    <source>
        <dbReference type="ARBA" id="ARBA00022568"/>
    </source>
</evidence>
<dbReference type="SUPFAM" id="SSF81665">
    <property type="entry name" value="Calcium ATPase, transmembrane domain M"/>
    <property type="match status" value="1"/>
</dbReference>
<dbReference type="InterPro" id="IPR036412">
    <property type="entry name" value="HAD-like_sf"/>
</dbReference>
<evidence type="ECO:0000256" key="10">
    <source>
        <dbReference type="ARBA" id="ARBA00022967"/>
    </source>
</evidence>
<keyword evidence="13 18" id="KW-0472">Membrane</keyword>
<reference evidence="20 21" key="1">
    <citation type="submission" date="2018-11" db="EMBL/GenBank/DDBJ databases">
        <title>Genome assembly of Steccherinum ochraceum LE-BIN_3174, the white-rot fungus of the Steccherinaceae family (The Residual Polyporoid clade, Polyporales, Basidiomycota).</title>
        <authorList>
            <person name="Fedorova T.V."/>
            <person name="Glazunova O.A."/>
            <person name="Landesman E.O."/>
            <person name="Moiseenko K.V."/>
            <person name="Psurtseva N.V."/>
            <person name="Savinova O.S."/>
            <person name="Shakhova N.V."/>
            <person name="Tyazhelova T.V."/>
            <person name="Vasina D.V."/>
        </authorList>
    </citation>
    <scope>NUCLEOTIDE SEQUENCE [LARGE SCALE GENOMIC DNA]</scope>
    <source>
        <strain evidence="20 21">LE-BIN_3174</strain>
    </source>
</reference>
<evidence type="ECO:0000256" key="7">
    <source>
        <dbReference type="ARBA" id="ARBA00022741"/>
    </source>
</evidence>
<evidence type="ECO:0000256" key="13">
    <source>
        <dbReference type="ARBA" id="ARBA00023136"/>
    </source>
</evidence>
<dbReference type="SUPFAM" id="SSF81653">
    <property type="entry name" value="Calcium ATPase, transduction domain A"/>
    <property type="match status" value="1"/>
</dbReference>
<dbReference type="GO" id="GO:0012505">
    <property type="term" value="C:endomembrane system"/>
    <property type="evidence" value="ECO:0007669"/>
    <property type="project" value="UniProtKB-SubCell"/>
</dbReference>
<evidence type="ECO:0000313" key="21">
    <source>
        <dbReference type="Proteomes" id="UP000292702"/>
    </source>
</evidence>
<dbReference type="NCBIfam" id="TIGR01494">
    <property type="entry name" value="ATPase_P-type"/>
    <property type="match status" value="2"/>
</dbReference>
<dbReference type="GO" id="GO:0005388">
    <property type="term" value="F:P-type calcium transporter activity"/>
    <property type="evidence" value="ECO:0007669"/>
    <property type="project" value="UniProtKB-EC"/>
</dbReference>
<keyword evidence="6 18" id="KW-0812">Transmembrane</keyword>
<dbReference type="PANTHER" id="PTHR42861">
    <property type="entry name" value="CALCIUM-TRANSPORTING ATPASE"/>
    <property type="match status" value="1"/>
</dbReference>
<dbReference type="Proteomes" id="UP000292702">
    <property type="component" value="Unassembled WGS sequence"/>
</dbReference>
<keyword evidence="8" id="KW-0106">Calcium</keyword>
<evidence type="ECO:0000256" key="14">
    <source>
        <dbReference type="ARBA" id="ARBA00038148"/>
    </source>
</evidence>
<evidence type="ECO:0000256" key="15">
    <source>
        <dbReference type="ARBA" id="ARBA00048694"/>
    </source>
</evidence>
<dbReference type="InterPro" id="IPR023298">
    <property type="entry name" value="ATPase_P-typ_TM_dom_sf"/>
</dbReference>
<feature type="transmembrane region" description="Helical" evidence="18">
    <location>
        <begin position="892"/>
        <end position="915"/>
    </location>
</feature>
<sequence>MGIERKRSPVRDLDFAPAESSFSTAAASSSSAFSRHNLSNGRAVPGAGMQYTHTRTDSPPASAYFSDFAGDDHEPQPTPDASAHFAYSTTLRRHTVDSLGGPPAGPNGHPAMGGLRTVVTEEGTAGLWDRVVQLVSAPFSSGGAAGGDYERVPVMEEKKDTPSARFVHYSIEDTLSYFRTSPTDGISSSAIPSLRSQHGYNEFSVESPEPLWLKFAKTIYESPLILLLCGSAVVSAVMGNIDDAVSITVAVLIVLTVGFVQERRSEKSLEALNKLVPHHCHIVRDGKPLHLLANELVPGDIVIFSTGDRIPADIRLIEAVDLEVDESSLTGETNARSKNTEACSTQPNGVANGHAYPSLAEPIALADRNCIAYMGTLVRSGRGTGIVIAIGTQTEFGVIFSMMQEVEEKRTPLQLSMDELAKKLSLFSFGVIGIICIIGVLQSRSWLEMFTIGVSLAVAAIPEGLPIVTTVTLALGVLRMSKRKAIVKKLHSVEALGSVSVICSDKTGTLTKNEQTVTEIYAVDETLKIDPASPAAPSERISPAVQRTLSIGSLCNNAIWRQEENIYAGQATDVALLNILSIFGMSDQRSDFARQTELPFSSDRKYMAVSGFHNGSQTALSTADSRREMYYIKGSIDAILDRCKFYYVADDSTPMLDAKMRNVILSKAQATASRGLRVIAMAYGHGSVESSKPSSLSSSRASTPQPSFERETASQKSNLVFVGFQAMLDPPRKGVADAINLLQSGGVQIVMITGDAEQTATSIARELGLKLGRDMADGSNSAVLTGAAIDRMSKAELKERVGSVSVFARTTPKHKMAIVDAFQSRGAVVAMTGDGVNDAPALKMADIGVSMGKSGTDVAKEAADVILVDDNFSTILPAVEEGKSIFHNIQNFLSFQLSTAVAALSLITLSTFFGLSNPLNAMQILFINILMDGPPSQSLGVDPVDPAVMRRPPRKKDEPIISQRLLYRVLFSASMIVLGTLFVYTYALSDDHMSRREQTMTFTCFVFLDLVSAIQNRGLGCGFMQNKMLITTVSISFVTQLGLIYVPFMQAIFQTAPLDFDDLFMLLTLAGISVTLHEGRRRYERSLNADLTYAHVAEEMA</sequence>
<keyword evidence="12" id="KW-0406">Ion transport</keyword>
<feature type="transmembrane region" description="Helical" evidence="18">
    <location>
        <begin position="965"/>
        <end position="987"/>
    </location>
</feature>
<dbReference type="SFLD" id="SFLDS00003">
    <property type="entry name" value="Haloacid_Dehalogenase"/>
    <property type="match status" value="1"/>
</dbReference>
<evidence type="ECO:0000256" key="6">
    <source>
        <dbReference type="ARBA" id="ARBA00022692"/>
    </source>
</evidence>
<dbReference type="Gene3D" id="2.70.150.10">
    <property type="entry name" value="Calcium-transporting ATPase, cytoplasmic transduction domain A"/>
    <property type="match status" value="1"/>
</dbReference>
<dbReference type="FunFam" id="3.40.50.1000:FF:000028">
    <property type="entry name" value="Calcium-transporting P-type ATPase, putative"/>
    <property type="match status" value="1"/>
</dbReference>
<evidence type="ECO:0000256" key="17">
    <source>
        <dbReference type="SAM" id="MobiDB-lite"/>
    </source>
</evidence>
<name>A0A4R0RLZ3_9APHY</name>
<keyword evidence="9" id="KW-0067">ATP-binding</keyword>
<keyword evidence="7" id="KW-0547">Nucleotide-binding</keyword>
<keyword evidence="10" id="KW-1278">Translocase</keyword>
<evidence type="ECO:0000259" key="19">
    <source>
        <dbReference type="SMART" id="SM00831"/>
    </source>
</evidence>
<feature type="compositionally biased region" description="Basic and acidic residues" evidence="17">
    <location>
        <begin position="1"/>
        <end position="14"/>
    </location>
</feature>
<keyword evidence="4" id="KW-0597">Phosphoprotein</keyword>
<dbReference type="FunFam" id="3.40.50.1000:FF:000001">
    <property type="entry name" value="Phospholipid-transporting ATPase IC"/>
    <property type="match status" value="1"/>
</dbReference>
<dbReference type="GO" id="GO:0005524">
    <property type="term" value="F:ATP binding"/>
    <property type="evidence" value="ECO:0007669"/>
    <property type="project" value="UniProtKB-KW"/>
</dbReference>
<evidence type="ECO:0000313" key="20">
    <source>
        <dbReference type="EMBL" id="TCD69581.1"/>
    </source>
</evidence>
<dbReference type="GO" id="GO:0005737">
    <property type="term" value="C:cytoplasm"/>
    <property type="evidence" value="ECO:0007669"/>
    <property type="project" value="UniProtKB-ARBA"/>
</dbReference>
<keyword evidence="21" id="KW-1185">Reference proteome</keyword>
<dbReference type="GO" id="GO:0005384">
    <property type="term" value="F:manganese ion transmembrane transporter activity"/>
    <property type="evidence" value="ECO:0007669"/>
    <property type="project" value="UniProtKB-ARBA"/>
</dbReference>
<dbReference type="SUPFAM" id="SSF81660">
    <property type="entry name" value="Metal cation-transporting ATPase, ATP-binding domain N"/>
    <property type="match status" value="1"/>
</dbReference>
<feature type="compositionally biased region" description="Low complexity" evidence="17">
    <location>
        <begin position="687"/>
        <end position="707"/>
    </location>
</feature>
<accession>A0A4R0RLZ3</accession>
<dbReference type="InterPro" id="IPR059000">
    <property type="entry name" value="ATPase_P-type_domA"/>
</dbReference>
<feature type="transmembrane region" description="Helical" evidence="18">
    <location>
        <begin position="449"/>
        <end position="478"/>
    </location>
</feature>
<dbReference type="InterPro" id="IPR001757">
    <property type="entry name" value="P_typ_ATPase"/>
</dbReference>
<organism evidence="20 21">
    <name type="scientific">Steccherinum ochraceum</name>
    <dbReference type="NCBI Taxonomy" id="92696"/>
    <lineage>
        <taxon>Eukaryota</taxon>
        <taxon>Fungi</taxon>
        <taxon>Dikarya</taxon>
        <taxon>Basidiomycota</taxon>
        <taxon>Agaricomycotina</taxon>
        <taxon>Agaricomycetes</taxon>
        <taxon>Polyporales</taxon>
        <taxon>Steccherinaceae</taxon>
        <taxon>Steccherinum</taxon>
    </lineage>
</organism>
<dbReference type="SMART" id="SM00831">
    <property type="entry name" value="Cation_ATPase_N"/>
    <property type="match status" value="1"/>
</dbReference>
<dbReference type="InterPro" id="IPR018303">
    <property type="entry name" value="ATPase_P-typ_P_site"/>
</dbReference>
<dbReference type="OrthoDB" id="3352408at2759"/>
<evidence type="ECO:0000256" key="11">
    <source>
        <dbReference type="ARBA" id="ARBA00022989"/>
    </source>
</evidence>
<dbReference type="InterPro" id="IPR023299">
    <property type="entry name" value="ATPase_P-typ_cyto_dom_N"/>
</dbReference>
<evidence type="ECO:0000256" key="9">
    <source>
        <dbReference type="ARBA" id="ARBA00022840"/>
    </source>
</evidence>
<dbReference type="Pfam" id="PF00122">
    <property type="entry name" value="E1-E2_ATPase"/>
    <property type="match status" value="1"/>
</dbReference>
<dbReference type="Pfam" id="PF13246">
    <property type="entry name" value="Cation_ATPase"/>
    <property type="match status" value="1"/>
</dbReference>
<dbReference type="PRINTS" id="PR00121">
    <property type="entry name" value="NAKATPASE"/>
</dbReference>
<dbReference type="SFLD" id="SFLDF00027">
    <property type="entry name" value="p-type_atpase"/>
    <property type="match status" value="1"/>
</dbReference>
<keyword evidence="5" id="KW-0109">Calcium transport</keyword>
<dbReference type="Pfam" id="PF00689">
    <property type="entry name" value="Cation_ATPase_C"/>
    <property type="match status" value="1"/>
</dbReference>
<dbReference type="Pfam" id="PF00690">
    <property type="entry name" value="Cation_ATPase_N"/>
    <property type="match status" value="1"/>
</dbReference>
<dbReference type="InterPro" id="IPR004014">
    <property type="entry name" value="ATPase_P-typ_cation-transptr_N"/>
</dbReference>
<evidence type="ECO:0000256" key="2">
    <source>
        <dbReference type="ARBA" id="ARBA00012790"/>
    </source>
</evidence>
<feature type="transmembrane region" description="Helical" evidence="18">
    <location>
        <begin position="1028"/>
        <end position="1048"/>
    </location>
</feature>
<dbReference type="PROSITE" id="PS00154">
    <property type="entry name" value="ATPASE_E1_E2"/>
    <property type="match status" value="1"/>
</dbReference>
<dbReference type="Gene3D" id="1.20.1110.10">
    <property type="entry name" value="Calcium-transporting ATPase, transmembrane domain"/>
    <property type="match status" value="1"/>
</dbReference>
<dbReference type="STRING" id="92696.A0A4R0RLZ3"/>
<comment type="similarity">
    <text evidence="14">Belongs to the cation transport ATPase (P-type) (TC 3.A.3) family.</text>
</comment>
<evidence type="ECO:0000256" key="4">
    <source>
        <dbReference type="ARBA" id="ARBA00022553"/>
    </source>
</evidence>
<comment type="caution">
    <text evidence="20">The sequence shown here is derived from an EMBL/GenBank/DDBJ whole genome shotgun (WGS) entry which is preliminary data.</text>
</comment>
<protein>
    <recommendedName>
        <fullName evidence="16">Calcium-transporting ATPase 1</fullName>
        <ecNumber evidence="2">7.2.2.10</ecNumber>
    </recommendedName>
</protein>
<feature type="transmembrane region" description="Helical" evidence="18">
    <location>
        <begin position="424"/>
        <end position="443"/>
    </location>
</feature>
<keyword evidence="3" id="KW-0813">Transport</keyword>
<dbReference type="InterPro" id="IPR044492">
    <property type="entry name" value="P_typ_ATPase_HD_dom"/>
</dbReference>
<keyword evidence="11 18" id="KW-1133">Transmembrane helix</keyword>
<evidence type="ECO:0000256" key="8">
    <source>
        <dbReference type="ARBA" id="ARBA00022837"/>
    </source>
</evidence>
<dbReference type="Gene3D" id="3.40.50.1000">
    <property type="entry name" value="HAD superfamily/HAD-like"/>
    <property type="match status" value="1"/>
</dbReference>
<dbReference type="EMBL" id="RWJN01000038">
    <property type="protein sequence ID" value="TCD69581.1"/>
    <property type="molecule type" value="Genomic_DNA"/>
</dbReference>
<evidence type="ECO:0000256" key="16">
    <source>
        <dbReference type="ARBA" id="ARBA00067949"/>
    </source>
</evidence>
<dbReference type="SFLD" id="SFLDG00002">
    <property type="entry name" value="C1.7:_P-type_atpase_like"/>
    <property type="match status" value="1"/>
</dbReference>
<dbReference type="PRINTS" id="PR00119">
    <property type="entry name" value="CATATPASE"/>
</dbReference>
<comment type="subcellular location">
    <subcellularLocation>
        <location evidence="1">Endomembrane system</location>
        <topology evidence="1">Multi-pass membrane protein</topology>
    </subcellularLocation>
</comment>
<dbReference type="InterPro" id="IPR023214">
    <property type="entry name" value="HAD_sf"/>
</dbReference>
<dbReference type="GO" id="GO:0016887">
    <property type="term" value="F:ATP hydrolysis activity"/>
    <property type="evidence" value="ECO:0007669"/>
    <property type="project" value="InterPro"/>
</dbReference>
<feature type="region of interest" description="Disordered" evidence="17">
    <location>
        <begin position="687"/>
        <end position="712"/>
    </location>
</feature>
<comment type="catalytic activity">
    <reaction evidence="15">
        <text>Ca(2+)(in) + ATP + H2O = Ca(2+)(out) + ADP + phosphate + H(+)</text>
        <dbReference type="Rhea" id="RHEA:18105"/>
        <dbReference type="ChEBI" id="CHEBI:15377"/>
        <dbReference type="ChEBI" id="CHEBI:15378"/>
        <dbReference type="ChEBI" id="CHEBI:29108"/>
        <dbReference type="ChEBI" id="CHEBI:30616"/>
        <dbReference type="ChEBI" id="CHEBI:43474"/>
        <dbReference type="ChEBI" id="CHEBI:456216"/>
        <dbReference type="EC" id="7.2.2.10"/>
    </reaction>
</comment>
<dbReference type="InterPro" id="IPR008250">
    <property type="entry name" value="ATPase_P-typ_transduc_dom_A_sf"/>
</dbReference>
<evidence type="ECO:0000256" key="3">
    <source>
        <dbReference type="ARBA" id="ARBA00022448"/>
    </source>
</evidence>